<protein>
    <submittedName>
        <fullName evidence="1">Uncharacterized protein</fullName>
    </submittedName>
</protein>
<dbReference type="Proteomes" id="UP001060085">
    <property type="component" value="Linkage Group LG06"/>
</dbReference>
<keyword evidence="2" id="KW-1185">Reference proteome</keyword>
<accession>A0ACC0A6G6</accession>
<evidence type="ECO:0000313" key="2">
    <source>
        <dbReference type="Proteomes" id="UP001060085"/>
    </source>
</evidence>
<proteinExistence type="predicted"/>
<sequence>MEVMIPVHNMQDFDFNNSRSNSSSNLFMSAPSTPKGFGENYYFMSAPSSPSRISKFYQDFEDFLMINGCLEPDDENDDDGDDDDDDDDENSGSVVASVPFAWEEKPGKPKSPKRATAAKEDEFAFDVSEDFEKSSVSAEELFDGGVIKPLKPPPRLQLPAKIRDSAQNQISPGSFSPRHEKLESNSSSRGRERTINGNKSSSNRRVTRSLSPLRVSEYQWDEEQELEQQEQQEEEEGQEPKSQNDTCSALSLSSSGKSFMKWSFKDLFLFRSASEGRAADKDPFRKYRALRRFESNTSSSSRAIIENGGGSVGSMSRRRGPISAHELHYTMNRAVSEDMKKKTFLPYKQGILGRLAFNPAAHALSNGFGFSHH</sequence>
<reference evidence="2" key="1">
    <citation type="journal article" date="2023" name="Nat. Plants">
        <title>Single-cell RNA sequencing provides a high-resolution roadmap for understanding the multicellular compartmentation of specialized metabolism.</title>
        <authorList>
            <person name="Sun S."/>
            <person name="Shen X."/>
            <person name="Li Y."/>
            <person name="Li Y."/>
            <person name="Wang S."/>
            <person name="Li R."/>
            <person name="Zhang H."/>
            <person name="Shen G."/>
            <person name="Guo B."/>
            <person name="Wei J."/>
            <person name="Xu J."/>
            <person name="St-Pierre B."/>
            <person name="Chen S."/>
            <person name="Sun C."/>
        </authorList>
    </citation>
    <scope>NUCLEOTIDE SEQUENCE [LARGE SCALE GENOMIC DNA]</scope>
</reference>
<dbReference type="EMBL" id="CM044706">
    <property type="protein sequence ID" value="KAI5656181.1"/>
    <property type="molecule type" value="Genomic_DNA"/>
</dbReference>
<name>A0ACC0A6G6_CATRO</name>
<organism evidence="1 2">
    <name type="scientific">Catharanthus roseus</name>
    <name type="common">Madagascar periwinkle</name>
    <name type="synonym">Vinca rosea</name>
    <dbReference type="NCBI Taxonomy" id="4058"/>
    <lineage>
        <taxon>Eukaryota</taxon>
        <taxon>Viridiplantae</taxon>
        <taxon>Streptophyta</taxon>
        <taxon>Embryophyta</taxon>
        <taxon>Tracheophyta</taxon>
        <taxon>Spermatophyta</taxon>
        <taxon>Magnoliopsida</taxon>
        <taxon>eudicotyledons</taxon>
        <taxon>Gunneridae</taxon>
        <taxon>Pentapetalae</taxon>
        <taxon>asterids</taxon>
        <taxon>lamiids</taxon>
        <taxon>Gentianales</taxon>
        <taxon>Apocynaceae</taxon>
        <taxon>Rauvolfioideae</taxon>
        <taxon>Vinceae</taxon>
        <taxon>Catharanthinae</taxon>
        <taxon>Catharanthus</taxon>
    </lineage>
</organism>
<gene>
    <name evidence="1" type="ORF">M9H77_24974</name>
</gene>
<evidence type="ECO:0000313" key="1">
    <source>
        <dbReference type="EMBL" id="KAI5656181.1"/>
    </source>
</evidence>
<comment type="caution">
    <text evidence="1">The sequence shown here is derived from an EMBL/GenBank/DDBJ whole genome shotgun (WGS) entry which is preliminary data.</text>
</comment>